<feature type="compositionally biased region" description="Polar residues" evidence="1">
    <location>
        <begin position="347"/>
        <end position="359"/>
    </location>
</feature>
<organism evidence="2 3">
    <name type="scientific">Phytophthora nicotianae P1976</name>
    <dbReference type="NCBI Taxonomy" id="1317066"/>
    <lineage>
        <taxon>Eukaryota</taxon>
        <taxon>Sar</taxon>
        <taxon>Stramenopiles</taxon>
        <taxon>Oomycota</taxon>
        <taxon>Peronosporomycetes</taxon>
        <taxon>Peronosporales</taxon>
        <taxon>Peronosporaceae</taxon>
        <taxon>Phytophthora</taxon>
    </lineage>
</organism>
<evidence type="ECO:0000256" key="1">
    <source>
        <dbReference type="SAM" id="MobiDB-lite"/>
    </source>
</evidence>
<dbReference type="AlphaFoldDB" id="A0A080ZB42"/>
<feature type="region of interest" description="Disordered" evidence="1">
    <location>
        <begin position="263"/>
        <end position="294"/>
    </location>
</feature>
<comment type="caution">
    <text evidence="2">The sequence shown here is derived from an EMBL/GenBank/DDBJ whole genome shotgun (WGS) entry which is preliminary data.</text>
</comment>
<feature type="region of interest" description="Disordered" evidence="1">
    <location>
        <begin position="345"/>
        <end position="386"/>
    </location>
</feature>
<reference evidence="2 3" key="1">
    <citation type="submission" date="2013-11" db="EMBL/GenBank/DDBJ databases">
        <title>The Genome Sequence of Phytophthora parasitica P1976.</title>
        <authorList>
            <consortium name="The Broad Institute Genomics Platform"/>
            <person name="Russ C."/>
            <person name="Tyler B."/>
            <person name="Panabieres F."/>
            <person name="Shan W."/>
            <person name="Tripathy S."/>
            <person name="Grunwald N."/>
            <person name="Machado M."/>
            <person name="Johnson C.S."/>
            <person name="Walker B."/>
            <person name="Young S."/>
            <person name="Zeng Q."/>
            <person name="Gargeya S."/>
            <person name="Fitzgerald M."/>
            <person name="Haas B."/>
            <person name="Abouelleil A."/>
            <person name="Allen A.W."/>
            <person name="Alvarado L."/>
            <person name="Arachchi H.M."/>
            <person name="Berlin A.M."/>
            <person name="Chapman S.B."/>
            <person name="Gainer-Dewar J."/>
            <person name="Goldberg J."/>
            <person name="Griggs A."/>
            <person name="Gujja S."/>
            <person name="Hansen M."/>
            <person name="Howarth C."/>
            <person name="Imamovic A."/>
            <person name="Ireland A."/>
            <person name="Larimer J."/>
            <person name="McCowan C."/>
            <person name="Murphy C."/>
            <person name="Pearson M."/>
            <person name="Poon T.W."/>
            <person name="Priest M."/>
            <person name="Roberts A."/>
            <person name="Saif S."/>
            <person name="Shea T."/>
            <person name="Sisk P."/>
            <person name="Sykes S."/>
            <person name="Wortman J."/>
            <person name="Nusbaum C."/>
            <person name="Birren B."/>
        </authorList>
    </citation>
    <scope>NUCLEOTIDE SEQUENCE [LARGE SCALE GENOMIC DNA]</scope>
    <source>
        <strain evidence="2 3">P1976</strain>
    </source>
</reference>
<evidence type="ECO:0000313" key="2">
    <source>
        <dbReference type="EMBL" id="ETO63853.1"/>
    </source>
</evidence>
<feature type="compositionally biased region" description="Basic and acidic residues" evidence="1">
    <location>
        <begin position="366"/>
        <end position="386"/>
    </location>
</feature>
<name>A0A080ZB42_PHYNI</name>
<gene>
    <name evidence="2" type="ORF">F444_18507</name>
</gene>
<protein>
    <submittedName>
        <fullName evidence="2">Uncharacterized protein</fullName>
    </submittedName>
</protein>
<accession>A0A080ZB42</accession>
<dbReference type="Proteomes" id="UP000028582">
    <property type="component" value="Unassembled WGS sequence"/>
</dbReference>
<feature type="compositionally biased region" description="Polar residues" evidence="1">
    <location>
        <begin position="278"/>
        <end position="287"/>
    </location>
</feature>
<dbReference type="EMBL" id="ANJA01003388">
    <property type="protein sequence ID" value="ETO63853.1"/>
    <property type="molecule type" value="Genomic_DNA"/>
</dbReference>
<evidence type="ECO:0000313" key="3">
    <source>
        <dbReference type="Proteomes" id="UP000028582"/>
    </source>
</evidence>
<sequence length="417" mass="46434">MTSIDNTCDLQKNHTFAVSSLREHGEFSRSPVVMTLDVLPGESRGYWKYLVPDKRFKQAKAMGKINNEKALLLLDSGAETLECEGVGNSPYAMQGRTRIKITLAGNLVYLFDVWVGPPTGGQDLILGMDFMVPAGIRLDLADGTYCLPDEVRIHMYGRRPPYGEKIDKIEVRETRRIGPWRSAEIPLRQRSCDLMKLWVTRGDRWVPTFVLGPGKKCYLKITNVSDRVTLRALAKSGVSAAADEIDDAPEVIALPGPAVEQPSYATPTRILPRPKATSPGSMATSPESPKPLPSMGKTISAVTLQFIDRVADDTACHTRDESAPSRDQEFSAGCDSATKMRDRLTETGPSQIRTENETGSLLIGNQDRREETSFGQDRRAKTSYDQDRRMCVEQDRQKGTCARQDLQVEAETFWTRN</sequence>
<proteinExistence type="predicted"/>